<dbReference type="RefSeq" id="WP_231928454.1">
    <property type="nucleotide sequence ID" value="NZ_LT607750.1"/>
</dbReference>
<dbReference type="AlphaFoldDB" id="A0A1C5KAF5"/>
<keyword evidence="4" id="KW-1185">Reference proteome</keyword>
<accession>A0A1C5KAF5</accession>
<gene>
    <name evidence="3" type="ORF">GA0070609_6018</name>
</gene>
<sequence>MATAKRTPATGRKTSKAAVWVTWLSVAVVLGGCVVAGVLNNDGDTDVPAPVGQERDDTVAILKRSSASQGVCYGWELTDYFGYGDPVSVGSNLGDGVAVADNPSCPRWLQVGVRVYYASESSESEDNAYVDVTGSDDFSATELLRIENGLDRLGVTREVFVDDPGWAVTRAAVMLPLLAVEAGVAQPAATPTPAAAAPSPLPDPGGDLWRDRWGYLLAAAGLLLVTALLVTVGVVQRRRQRAEQATVPAQRAGGKRAAERTPEKA</sequence>
<organism evidence="3 4">
    <name type="scientific">Micromonospora echinaurantiaca</name>
    <dbReference type="NCBI Taxonomy" id="47857"/>
    <lineage>
        <taxon>Bacteria</taxon>
        <taxon>Bacillati</taxon>
        <taxon>Actinomycetota</taxon>
        <taxon>Actinomycetes</taxon>
        <taxon>Micromonosporales</taxon>
        <taxon>Micromonosporaceae</taxon>
        <taxon>Micromonospora</taxon>
    </lineage>
</organism>
<name>A0A1C5KAF5_9ACTN</name>
<feature type="compositionally biased region" description="Basic and acidic residues" evidence="1">
    <location>
        <begin position="256"/>
        <end position="265"/>
    </location>
</feature>
<protein>
    <submittedName>
        <fullName evidence="3">Uncharacterized protein</fullName>
    </submittedName>
</protein>
<keyword evidence="2" id="KW-0472">Membrane</keyword>
<evidence type="ECO:0000313" key="4">
    <source>
        <dbReference type="Proteomes" id="UP000198217"/>
    </source>
</evidence>
<dbReference type="EMBL" id="LT607750">
    <property type="protein sequence ID" value="SCG79718.1"/>
    <property type="molecule type" value="Genomic_DNA"/>
</dbReference>
<feature type="transmembrane region" description="Helical" evidence="2">
    <location>
        <begin position="213"/>
        <end position="235"/>
    </location>
</feature>
<evidence type="ECO:0000256" key="2">
    <source>
        <dbReference type="SAM" id="Phobius"/>
    </source>
</evidence>
<feature type="region of interest" description="Disordered" evidence="1">
    <location>
        <begin position="241"/>
        <end position="265"/>
    </location>
</feature>
<evidence type="ECO:0000313" key="3">
    <source>
        <dbReference type="EMBL" id="SCG79718.1"/>
    </source>
</evidence>
<keyword evidence="2" id="KW-0812">Transmembrane</keyword>
<proteinExistence type="predicted"/>
<reference evidence="3 4" key="1">
    <citation type="submission" date="2016-06" db="EMBL/GenBank/DDBJ databases">
        <authorList>
            <person name="Kjaerup R.B."/>
            <person name="Dalgaard T.S."/>
            <person name="Juul-Madsen H.R."/>
        </authorList>
    </citation>
    <scope>NUCLEOTIDE SEQUENCE [LARGE SCALE GENOMIC DNA]</scope>
    <source>
        <strain evidence="3 4">DSM 43904</strain>
    </source>
</reference>
<dbReference type="PROSITE" id="PS51257">
    <property type="entry name" value="PROKAR_LIPOPROTEIN"/>
    <property type="match status" value="1"/>
</dbReference>
<dbReference type="Proteomes" id="UP000198217">
    <property type="component" value="Chromosome I"/>
</dbReference>
<evidence type="ECO:0000256" key="1">
    <source>
        <dbReference type="SAM" id="MobiDB-lite"/>
    </source>
</evidence>
<feature type="transmembrane region" description="Helical" evidence="2">
    <location>
        <begin position="20"/>
        <end position="39"/>
    </location>
</feature>
<keyword evidence="2" id="KW-1133">Transmembrane helix</keyword>